<dbReference type="GO" id="GO:0016209">
    <property type="term" value="F:antioxidant activity"/>
    <property type="evidence" value="ECO:0007669"/>
    <property type="project" value="InterPro"/>
</dbReference>
<dbReference type="AlphaFoldDB" id="A0A5B2VK64"/>
<evidence type="ECO:0000256" key="1">
    <source>
        <dbReference type="ARBA" id="ARBA00004196"/>
    </source>
</evidence>
<reference evidence="7 8" key="2">
    <citation type="submission" date="2019-09" db="EMBL/GenBank/DDBJ databases">
        <authorList>
            <person name="Jin C."/>
        </authorList>
    </citation>
    <scope>NUCLEOTIDE SEQUENCE [LARGE SCALE GENOMIC DNA]</scope>
    <source>
        <strain evidence="7 8">BN140078</strain>
    </source>
</reference>
<feature type="signal peptide" evidence="5">
    <location>
        <begin position="1"/>
        <end position="24"/>
    </location>
</feature>
<dbReference type="Pfam" id="PF00578">
    <property type="entry name" value="AhpC-TSA"/>
    <property type="match status" value="1"/>
</dbReference>
<name>A0A5B2VK64_9BACT</name>
<dbReference type="InterPro" id="IPR036249">
    <property type="entry name" value="Thioredoxin-like_sf"/>
</dbReference>
<accession>A0A5B2VK64</accession>
<comment type="caution">
    <text evidence="7">The sequence shown here is derived from an EMBL/GenBank/DDBJ whole genome shotgun (WGS) entry which is preliminary data.</text>
</comment>
<dbReference type="PANTHER" id="PTHR42852">
    <property type="entry name" value="THIOL:DISULFIDE INTERCHANGE PROTEIN DSBE"/>
    <property type="match status" value="1"/>
</dbReference>
<dbReference type="InterPro" id="IPR013766">
    <property type="entry name" value="Thioredoxin_domain"/>
</dbReference>
<dbReference type="InterPro" id="IPR017937">
    <property type="entry name" value="Thioredoxin_CS"/>
</dbReference>
<dbReference type="RefSeq" id="WP_149840159.1">
    <property type="nucleotide sequence ID" value="NZ_VUOC01000004.1"/>
</dbReference>
<keyword evidence="3" id="KW-1015">Disulfide bond</keyword>
<keyword evidence="5" id="KW-0732">Signal</keyword>
<dbReference type="Gene3D" id="3.40.30.10">
    <property type="entry name" value="Glutaredoxin"/>
    <property type="match status" value="1"/>
</dbReference>
<reference evidence="7 8" key="1">
    <citation type="submission" date="2019-09" db="EMBL/GenBank/DDBJ databases">
        <title>Chitinophaga ginsengihumi sp. nov., isolated from soil of ginseng rhizosphere.</title>
        <authorList>
            <person name="Lee J."/>
        </authorList>
    </citation>
    <scope>NUCLEOTIDE SEQUENCE [LARGE SCALE GENOMIC DNA]</scope>
    <source>
        <strain evidence="7 8">BN140078</strain>
    </source>
</reference>
<dbReference type="Proteomes" id="UP000324611">
    <property type="component" value="Unassembled WGS sequence"/>
</dbReference>
<dbReference type="PROSITE" id="PS51352">
    <property type="entry name" value="THIOREDOXIN_2"/>
    <property type="match status" value="1"/>
</dbReference>
<organism evidence="7 8">
    <name type="scientific">Chitinophaga agrisoli</name>
    <dbReference type="NCBI Taxonomy" id="2607653"/>
    <lineage>
        <taxon>Bacteria</taxon>
        <taxon>Pseudomonadati</taxon>
        <taxon>Bacteroidota</taxon>
        <taxon>Chitinophagia</taxon>
        <taxon>Chitinophagales</taxon>
        <taxon>Chitinophagaceae</taxon>
        <taxon>Chitinophaga</taxon>
    </lineage>
</organism>
<gene>
    <name evidence="7" type="ORF">F0L74_22460</name>
</gene>
<evidence type="ECO:0000259" key="6">
    <source>
        <dbReference type="PROSITE" id="PS51352"/>
    </source>
</evidence>
<proteinExistence type="predicted"/>
<dbReference type="GO" id="GO:0016491">
    <property type="term" value="F:oxidoreductase activity"/>
    <property type="evidence" value="ECO:0007669"/>
    <property type="project" value="InterPro"/>
</dbReference>
<dbReference type="SUPFAM" id="SSF52833">
    <property type="entry name" value="Thioredoxin-like"/>
    <property type="match status" value="1"/>
</dbReference>
<sequence>MKTGIILMMMAVAGSMNNVQPAAAQTDKKEFVINGTLKNFAVMPAKVYLRGLLPSERKEGRARVLDSATVQAGKFHFSGTVDGIWDLQLSSYFPEVNDGPTRIRFVDMAQLHVTGGVINLTADGKFDKNTVSGEGAQAELDYREAMKEVFVLADSIRTIMQSEEAQTNPTMQLVMSNMMGDAMNAMAEGASGFLKTHPASPAAPVFMQMLIGMPNISAAADDSLLQTLPPATREYVLREAGETLEKKRAAQLKKQQDEALTTLGKPAMDFTEQDINGKQVSLSSYRGKYVLIDFWASWCAPCRAENPNVVNAYQRFKDKGFEILGVSLDGGSSASAWKQAIEKDGLSWTQVSDLNGFDNAAAKLYGVTSIPQNFLVDPNGVIIAKNLRGEALHNKLAEVLK</sequence>
<dbReference type="EMBL" id="VUOC01000004">
    <property type="protein sequence ID" value="KAA2238980.1"/>
    <property type="molecule type" value="Genomic_DNA"/>
</dbReference>
<dbReference type="GO" id="GO:0030313">
    <property type="term" value="C:cell envelope"/>
    <property type="evidence" value="ECO:0007669"/>
    <property type="project" value="UniProtKB-SubCell"/>
</dbReference>
<evidence type="ECO:0000256" key="2">
    <source>
        <dbReference type="ARBA" id="ARBA00022748"/>
    </source>
</evidence>
<feature type="chain" id="PRO_5023132916" evidence="5">
    <location>
        <begin position="25"/>
        <end position="401"/>
    </location>
</feature>
<comment type="subcellular location">
    <subcellularLocation>
        <location evidence="1">Cell envelope</location>
    </subcellularLocation>
</comment>
<dbReference type="GO" id="GO:0017004">
    <property type="term" value="P:cytochrome complex assembly"/>
    <property type="evidence" value="ECO:0007669"/>
    <property type="project" value="UniProtKB-KW"/>
</dbReference>
<dbReference type="PROSITE" id="PS00194">
    <property type="entry name" value="THIOREDOXIN_1"/>
    <property type="match status" value="1"/>
</dbReference>
<dbReference type="CDD" id="cd02966">
    <property type="entry name" value="TlpA_like_family"/>
    <property type="match status" value="1"/>
</dbReference>
<evidence type="ECO:0000256" key="3">
    <source>
        <dbReference type="ARBA" id="ARBA00023157"/>
    </source>
</evidence>
<evidence type="ECO:0000313" key="8">
    <source>
        <dbReference type="Proteomes" id="UP000324611"/>
    </source>
</evidence>
<dbReference type="InterPro" id="IPR050553">
    <property type="entry name" value="Thioredoxin_ResA/DsbE_sf"/>
</dbReference>
<keyword evidence="2" id="KW-0201">Cytochrome c-type biogenesis</keyword>
<dbReference type="PANTHER" id="PTHR42852:SF6">
    <property type="entry name" value="THIOL:DISULFIDE INTERCHANGE PROTEIN DSBE"/>
    <property type="match status" value="1"/>
</dbReference>
<evidence type="ECO:0000256" key="4">
    <source>
        <dbReference type="ARBA" id="ARBA00023284"/>
    </source>
</evidence>
<feature type="domain" description="Thioredoxin" evidence="6">
    <location>
        <begin position="261"/>
        <end position="401"/>
    </location>
</feature>
<dbReference type="InterPro" id="IPR000866">
    <property type="entry name" value="AhpC/TSA"/>
</dbReference>
<evidence type="ECO:0000256" key="5">
    <source>
        <dbReference type="SAM" id="SignalP"/>
    </source>
</evidence>
<protein>
    <submittedName>
        <fullName evidence="7">AhpC/TSA family protein</fullName>
    </submittedName>
</protein>
<keyword evidence="4" id="KW-0676">Redox-active center</keyword>
<keyword evidence="8" id="KW-1185">Reference proteome</keyword>
<evidence type="ECO:0000313" key="7">
    <source>
        <dbReference type="EMBL" id="KAA2238980.1"/>
    </source>
</evidence>